<sequence>MAATTNQASLLMQKQLRDLAKHLVDGFSAGLVDDSNVFEWQVTIIGPPNTL</sequence>
<dbReference type="OrthoDB" id="19692at2759"/>
<dbReference type="EMBL" id="CAJGYO010000650">
    <property type="protein sequence ID" value="CAD6342978.1"/>
    <property type="molecule type" value="Genomic_DNA"/>
</dbReference>
<comment type="caution">
    <text evidence="2">The sequence shown here is derived from an EMBL/GenBank/DDBJ whole genome shotgun (WGS) entry which is preliminary data.</text>
</comment>
<evidence type="ECO:0000259" key="1">
    <source>
        <dbReference type="PROSITE" id="PS50127"/>
    </source>
</evidence>
<gene>
    <name evidence="2" type="ORF">NCGR_LOCUS67076</name>
</gene>
<dbReference type="Gene3D" id="3.10.110.10">
    <property type="entry name" value="Ubiquitin Conjugating Enzyme"/>
    <property type="match status" value="1"/>
</dbReference>
<dbReference type="InterPro" id="IPR016135">
    <property type="entry name" value="UBQ-conjugating_enzyme/RWD"/>
</dbReference>
<organism evidence="2 3">
    <name type="scientific">Miscanthus lutarioriparius</name>
    <dbReference type="NCBI Taxonomy" id="422564"/>
    <lineage>
        <taxon>Eukaryota</taxon>
        <taxon>Viridiplantae</taxon>
        <taxon>Streptophyta</taxon>
        <taxon>Embryophyta</taxon>
        <taxon>Tracheophyta</taxon>
        <taxon>Spermatophyta</taxon>
        <taxon>Magnoliopsida</taxon>
        <taxon>Liliopsida</taxon>
        <taxon>Poales</taxon>
        <taxon>Poaceae</taxon>
        <taxon>PACMAD clade</taxon>
        <taxon>Panicoideae</taxon>
        <taxon>Andropogonodae</taxon>
        <taxon>Andropogoneae</taxon>
        <taxon>Saccharinae</taxon>
        <taxon>Miscanthus</taxon>
    </lineage>
</organism>
<feature type="domain" description="UBC core" evidence="1">
    <location>
        <begin position="7"/>
        <end position="51"/>
    </location>
</feature>
<dbReference type="SUPFAM" id="SSF54495">
    <property type="entry name" value="UBC-like"/>
    <property type="match status" value="1"/>
</dbReference>
<dbReference type="AlphaFoldDB" id="A0A811SQ70"/>
<reference evidence="2" key="1">
    <citation type="submission" date="2020-10" db="EMBL/GenBank/DDBJ databases">
        <authorList>
            <person name="Han B."/>
            <person name="Lu T."/>
            <person name="Zhao Q."/>
            <person name="Huang X."/>
            <person name="Zhao Y."/>
        </authorList>
    </citation>
    <scope>NUCLEOTIDE SEQUENCE</scope>
</reference>
<proteinExistence type="predicted"/>
<keyword evidence="3" id="KW-1185">Reference proteome</keyword>
<protein>
    <recommendedName>
        <fullName evidence="1">UBC core domain-containing protein</fullName>
    </recommendedName>
</protein>
<name>A0A811SQ70_9POAL</name>
<evidence type="ECO:0000313" key="2">
    <source>
        <dbReference type="EMBL" id="CAD6342978.1"/>
    </source>
</evidence>
<dbReference type="InterPro" id="IPR000608">
    <property type="entry name" value="UBC"/>
</dbReference>
<dbReference type="PROSITE" id="PS50127">
    <property type="entry name" value="UBC_2"/>
    <property type="match status" value="1"/>
</dbReference>
<evidence type="ECO:0000313" key="3">
    <source>
        <dbReference type="Proteomes" id="UP000604825"/>
    </source>
</evidence>
<dbReference type="Proteomes" id="UP000604825">
    <property type="component" value="Unassembled WGS sequence"/>
</dbReference>
<accession>A0A811SQ70</accession>